<organism evidence="1 2">
    <name type="scientific">Lasius platythorax</name>
    <dbReference type="NCBI Taxonomy" id="488582"/>
    <lineage>
        <taxon>Eukaryota</taxon>
        <taxon>Metazoa</taxon>
        <taxon>Ecdysozoa</taxon>
        <taxon>Arthropoda</taxon>
        <taxon>Hexapoda</taxon>
        <taxon>Insecta</taxon>
        <taxon>Pterygota</taxon>
        <taxon>Neoptera</taxon>
        <taxon>Endopterygota</taxon>
        <taxon>Hymenoptera</taxon>
        <taxon>Apocrita</taxon>
        <taxon>Aculeata</taxon>
        <taxon>Formicoidea</taxon>
        <taxon>Formicidae</taxon>
        <taxon>Formicinae</taxon>
        <taxon>Lasius</taxon>
        <taxon>Lasius</taxon>
    </lineage>
</organism>
<reference evidence="1 2" key="1">
    <citation type="submission" date="2024-04" db="EMBL/GenBank/DDBJ databases">
        <authorList>
            <consortium name="Molecular Ecology Group"/>
        </authorList>
    </citation>
    <scope>NUCLEOTIDE SEQUENCE [LARGE SCALE GENOMIC DNA]</scope>
</reference>
<evidence type="ECO:0000313" key="2">
    <source>
        <dbReference type="Proteomes" id="UP001497644"/>
    </source>
</evidence>
<dbReference type="AlphaFoldDB" id="A0AAV2N346"/>
<keyword evidence="2" id="KW-1185">Reference proteome</keyword>
<dbReference type="EMBL" id="OZ034824">
    <property type="protein sequence ID" value="CAL1673678.1"/>
    <property type="molecule type" value="Genomic_DNA"/>
</dbReference>
<sequence length="108" mass="12776">MEEPLRHSIPKTPAPARGWRFAKELIAWASYLRRHRHKDTCVYLCASAPLRGGSKSFTFLLHWLESRCFEPASFHSSLFIANHRSFYYSPYKNNKRNVIFSHRNNVQH</sequence>
<gene>
    <name evidence="1" type="ORF">LPLAT_LOCUS512</name>
</gene>
<protein>
    <submittedName>
        <fullName evidence="1">Uncharacterized protein</fullName>
    </submittedName>
</protein>
<evidence type="ECO:0000313" key="1">
    <source>
        <dbReference type="EMBL" id="CAL1673678.1"/>
    </source>
</evidence>
<dbReference type="Proteomes" id="UP001497644">
    <property type="component" value="Chromosome 1"/>
</dbReference>
<proteinExistence type="predicted"/>
<name>A0AAV2N346_9HYME</name>
<accession>A0AAV2N346</accession>